<dbReference type="SUPFAM" id="SSF53474">
    <property type="entry name" value="alpha/beta-Hydrolases"/>
    <property type="match status" value="1"/>
</dbReference>
<keyword evidence="6" id="KW-0436">Ligase</keyword>
<dbReference type="Gene3D" id="3.40.50.12780">
    <property type="entry name" value="N-terminal domain of ligase-like"/>
    <property type="match status" value="1"/>
</dbReference>
<keyword evidence="3" id="KW-0597">Phosphoprotein</keyword>
<reference evidence="6 7" key="1">
    <citation type="submission" date="2020-07" db="EMBL/GenBank/DDBJ databases">
        <title>Above-ground endophytic microbial communities from plants in different locations in the United States.</title>
        <authorList>
            <person name="Frank C."/>
        </authorList>
    </citation>
    <scope>NUCLEOTIDE SEQUENCE [LARGE SCALE GENOMIC DNA]</scope>
    <source>
        <strain evidence="6 7">WPL5_2</strain>
    </source>
</reference>
<dbReference type="GO" id="GO:0005737">
    <property type="term" value="C:cytoplasm"/>
    <property type="evidence" value="ECO:0007669"/>
    <property type="project" value="TreeGrafter"/>
</dbReference>
<proteinExistence type="predicted"/>
<dbReference type="InterPro" id="IPR045851">
    <property type="entry name" value="AMP-bd_C_sf"/>
</dbReference>
<dbReference type="Gene3D" id="3.30.300.30">
    <property type="match status" value="1"/>
</dbReference>
<gene>
    <name evidence="6" type="ORF">FHW23_001968</name>
</gene>
<comment type="caution">
    <text evidence="6">The sequence shown here is derived from an EMBL/GenBank/DDBJ whole genome shotgun (WGS) entry which is preliminary data.</text>
</comment>
<feature type="domain" description="Carrier" evidence="5">
    <location>
        <begin position="565"/>
        <end position="640"/>
    </location>
</feature>
<dbReference type="Gene3D" id="3.40.50.1820">
    <property type="entry name" value="alpha/beta hydrolase"/>
    <property type="match status" value="1"/>
</dbReference>
<dbReference type="Pfam" id="PF00501">
    <property type="entry name" value="AMP-binding"/>
    <property type="match status" value="1"/>
</dbReference>
<dbReference type="InterPro" id="IPR020802">
    <property type="entry name" value="TesA-like"/>
</dbReference>
<feature type="region of interest" description="Disordered" evidence="4">
    <location>
        <begin position="171"/>
        <end position="192"/>
    </location>
</feature>
<dbReference type="GO" id="GO:0016874">
    <property type="term" value="F:ligase activity"/>
    <property type="evidence" value="ECO:0007669"/>
    <property type="project" value="UniProtKB-KW"/>
</dbReference>
<dbReference type="EMBL" id="JACGXP010000002">
    <property type="protein sequence ID" value="MBA8990722.1"/>
    <property type="molecule type" value="Genomic_DNA"/>
</dbReference>
<dbReference type="RefSeq" id="WP_182515988.1">
    <property type="nucleotide sequence ID" value="NZ_JACGXP010000002.1"/>
</dbReference>
<dbReference type="InterPro" id="IPR036736">
    <property type="entry name" value="ACP-like_sf"/>
</dbReference>
<dbReference type="SMART" id="SM00824">
    <property type="entry name" value="PKS_TE"/>
    <property type="match status" value="1"/>
</dbReference>
<dbReference type="SUPFAM" id="SSF47336">
    <property type="entry name" value="ACP-like"/>
    <property type="match status" value="1"/>
</dbReference>
<dbReference type="AlphaFoldDB" id="A0AAW3T837"/>
<dbReference type="GO" id="GO:0031177">
    <property type="term" value="F:phosphopantetheine binding"/>
    <property type="evidence" value="ECO:0007669"/>
    <property type="project" value="InterPro"/>
</dbReference>
<dbReference type="PANTHER" id="PTHR45527:SF1">
    <property type="entry name" value="FATTY ACID SYNTHASE"/>
    <property type="match status" value="1"/>
</dbReference>
<dbReference type="Gene3D" id="1.10.1200.10">
    <property type="entry name" value="ACP-like"/>
    <property type="match status" value="1"/>
</dbReference>
<protein>
    <submittedName>
        <fullName evidence="6">Acyl-CoA synthetase (AMP-forming)/AMP-acid ligase II/thioesterase domain-containing protein</fullName>
    </submittedName>
</protein>
<dbReference type="InterPro" id="IPR020845">
    <property type="entry name" value="AMP-binding_CS"/>
</dbReference>
<evidence type="ECO:0000256" key="4">
    <source>
        <dbReference type="SAM" id="MobiDB-lite"/>
    </source>
</evidence>
<evidence type="ECO:0000256" key="1">
    <source>
        <dbReference type="ARBA" id="ARBA00001957"/>
    </source>
</evidence>
<dbReference type="InterPro" id="IPR020806">
    <property type="entry name" value="PKS_PP-bd"/>
</dbReference>
<sequence>MPSTDSVIHTWDHVPAIAVADDHSVLDRWDRVVARHRDEPALSGDGRSVTYGEADRLVTSLAAVLSDVLRPDDHAGAGVGAQPGGASKPIGIMAGQTTEAVIGVLAIVAAGRTVVVMDDHLPPARLAHVASLAGLDEVVADAGRFGTAEGVLAGTGGRVHPLEDLLARAEDPGDAAHASETTGAGRGQGQHRPGGADPLVLVFTSGSTGLPKGVAMTHRQQLQNTEQDAVALGLGPGDRLGVVLPLSFAAGFLFAFSTLLNGGAVVLIDPRDLGVERTLDRLEEQGVTCLVCTPHLLRSIVSTVGADDRAPRKALTDLRFLMTLGEPVTGTDLAAARPHLGAGTVFWNGFGSSEMGCVAYFSVQPDEPVPDGVIPAGWPLHGKTVRIVREDGSEAPLGETGELLVVSDGMTCGYWGAPEKTAERMGRDDDGRATWRQGDLARLEADGRLVLLGRSDDAVKVRGYLVEPSEVEAALRAIPEVHDAVVTAQVDPPAVTRLVAYVVGRPGARTPAPAAVRRALRERLPEYMVPASIVPMTELPRNERGKVDRAELPGAPSIEAEMVEGEYDQWELVVGQIWAGVLGLRGVHLDEDFSALGGDSLSAEEMLAVVHERLGVDLRASELLEHPTLRAFAHRVRTGTSALPSHPDVVKVSSAREAGRPPVFCLAGGGALALTFLPLSRYLPDHDVYAFQQHGLERRSFPDWSIERIARRYLALMRIVQPRGPYLLVGHSLGGLVALEIARQLTEAGEQVEHLALLDTYLPRSKSEQARLHFGRMEPREASNPTVRSLQKGVDKLVKRVMPAGVPYGAQAAKRFRAYTAGVLRFGGQKDFDAFFDQAEIVTRRHHPTPFAGRSTYVVADANPDAEGWKSLLVGRRETVRIAAEHTSLLREPHVAELATALRAAFEPEEPSQG</sequence>
<evidence type="ECO:0000256" key="3">
    <source>
        <dbReference type="ARBA" id="ARBA00022553"/>
    </source>
</evidence>
<dbReference type="InterPro" id="IPR029058">
    <property type="entry name" value="AB_hydrolase_fold"/>
</dbReference>
<accession>A0AAW3T837</accession>
<dbReference type="PROSITE" id="PS00455">
    <property type="entry name" value="AMP_BINDING"/>
    <property type="match status" value="1"/>
</dbReference>
<dbReference type="GO" id="GO:0043041">
    <property type="term" value="P:amino acid activation for nonribosomal peptide biosynthetic process"/>
    <property type="evidence" value="ECO:0007669"/>
    <property type="project" value="TreeGrafter"/>
</dbReference>
<dbReference type="Pfam" id="PF00975">
    <property type="entry name" value="Thioesterase"/>
    <property type="match status" value="1"/>
</dbReference>
<comment type="cofactor">
    <cofactor evidence="1">
        <name>pantetheine 4'-phosphate</name>
        <dbReference type="ChEBI" id="CHEBI:47942"/>
    </cofactor>
</comment>
<dbReference type="InterPro" id="IPR025110">
    <property type="entry name" value="AMP-bd_C"/>
</dbReference>
<dbReference type="InterPro" id="IPR001031">
    <property type="entry name" value="Thioesterase"/>
</dbReference>
<dbReference type="SUPFAM" id="SSF56801">
    <property type="entry name" value="Acetyl-CoA synthetase-like"/>
    <property type="match status" value="1"/>
</dbReference>
<dbReference type="Pfam" id="PF00550">
    <property type="entry name" value="PP-binding"/>
    <property type="match status" value="1"/>
</dbReference>
<dbReference type="InterPro" id="IPR042099">
    <property type="entry name" value="ANL_N_sf"/>
</dbReference>
<evidence type="ECO:0000313" key="7">
    <source>
        <dbReference type="Proteomes" id="UP000590225"/>
    </source>
</evidence>
<dbReference type="Pfam" id="PF13193">
    <property type="entry name" value="AMP-binding_C"/>
    <property type="match status" value="1"/>
</dbReference>
<dbReference type="InterPro" id="IPR009081">
    <property type="entry name" value="PP-bd_ACP"/>
</dbReference>
<organism evidence="6 7">
    <name type="scientific">Curtobacterium pusillum</name>
    <dbReference type="NCBI Taxonomy" id="69373"/>
    <lineage>
        <taxon>Bacteria</taxon>
        <taxon>Bacillati</taxon>
        <taxon>Actinomycetota</taxon>
        <taxon>Actinomycetes</taxon>
        <taxon>Micrococcales</taxon>
        <taxon>Microbacteriaceae</taxon>
        <taxon>Curtobacterium</taxon>
    </lineage>
</organism>
<dbReference type="Proteomes" id="UP000590225">
    <property type="component" value="Unassembled WGS sequence"/>
</dbReference>
<evidence type="ECO:0000256" key="2">
    <source>
        <dbReference type="ARBA" id="ARBA00022450"/>
    </source>
</evidence>
<dbReference type="PROSITE" id="PS50075">
    <property type="entry name" value="CARRIER"/>
    <property type="match status" value="1"/>
</dbReference>
<evidence type="ECO:0000259" key="5">
    <source>
        <dbReference type="PROSITE" id="PS50075"/>
    </source>
</evidence>
<evidence type="ECO:0000313" key="6">
    <source>
        <dbReference type="EMBL" id="MBA8990722.1"/>
    </source>
</evidence>
<dbReference type="InterPro" id="IPR000873">
    <property type="entry name" value="AMP-dep_synth/lig_dom"/>
</dbReference>
<dbReference type="SMART" id="SM00823">
    <property type="entry name" value="PKS_PP"/>
    <property type="match status" value="1"/>
</dbReference>
<dbReference type="PANTHER" id="PTHR45527">
    <property type="entry name" value="NONRIBOSOMAL PEPTIDE SYNTHETASE"/>
    <property type="match status" value="1"/>
</dbReference>
<dbReference type="GO" id="GO:0044550">
    <property type="term" value="P:secondary metabolite biosynthetic process"/>
    <property type="evidence" value="ECO:0007669"/>
    <property type="project" value="TreeGrafter"/>
</dbReference>
<name>A0AAW3T837_9MICO</name>
<keyword evidence="2" id="KW-0596">Phosphopantetheine</keyword>